<evidence type="ECO:0000313" key="5">
    <source>
        <dbReference type="Proteomes" id="UP001318040"/>
    </source>
</evidence>
<feature type="domain" description="C2" evidence="4">
    <location>
        <begin position="47"/>
        <end position="170"/>
    </location>
</feature>
<dbReference type="PANTHER" id="PTHR45999">
    <property type="entry name" value="UNC-13-4A, ISOFORM B"/>
    <property type="match status" value="1"/>
</dbReference>
<organism evidence="5 7">
    <name type="scientific">Petromyzon marinus</name>
    <name type="common">Sea lamprey</name>
    <dbReference type="NCBI Taxonomy" id="7757"/>
    <lineage>
        <taxon>Eukaryota</taxon>
        <taxon>Metazoa</taxon>
        <taxon>Chordata</taxon>
        <taxon>Craniata</taxon>
        <taxon>Vertebrata</taxon>
        <taxon>Cyclostomata</taxon>
        <taxon>Hyperoartia</taxon>
        <taxon>Petromyzontiformes</taxon>
        <taxon>Petromyzontidae</taxon>
        <taxon>Petromyzon</taxon>
    </lineage>
</organism>
<evidence type="ECO:0000259" key="4">
    <source>
        <dbReference type="PROSITE" id="PS50004"/>
    </source>
</evidence>
<evidence type="ECO:0000256" key="1">
    <source>
        <dbReference type="ARBA" id="ARBA00005823"/>
    </source>
</evidence>
<dbReference type="PANTHER" id="PTHR45999:SF4">
    <property type="entry name" value="UNC-13-4A, ISOFORM B"/>
    <property type="match status" value="1"/>
</dbReference>
<reference evidence="6 7" key="1">
    <citation type="submission" date="2025-04" db="UniProtKB">
        <authorList>
            <consortium name="RefSeq"/>
        </authorList>
    </citation>
    <scope>IDENTIFICATION</scope>
    <source>
        <tissue evidence="6 7">Sperm</tissue>
    </source>
</reference>
<dbReference type="AlphaFoldDB" id="A0AAJ7UB61"/>
<evidence type="ECO:0000313" key="7">
    <source>
        <dbReference type="RefSeq" id="XP_032832021.1"/>
    </source>
</evidence>
<dbReference type="InterPro" id="IPR035892">
    <property type="entry name" value="C2_domain_sf"/>
</dbReference>
<dbReference type="Pfam" id="PF00168">
    <property type="entry name" value="C2"/>
    <property type="match status" value="1"/>
</dbReference>
<sequence length="217" mass="24105">MASSNQHDMSKLLTELLYCLKYSTLRGSQDNLRQEKLTFLAQAFGCSTEVMQAALDSVNNAKAPVFKVRLLLGGAAGLQNKSVDGPSRPYVTLCLGRQAEASDAGGLQRSAVREGPQPTWKQTFIIDLENSDSQALVLNVWNQQSGNSLVRMLTKLSSARRLQRWVKQAVKRLREDRTAGKLSRRDDFLGQVSLSLQARAPSTTTTTNKQQQRSQHR</sequence>
<gene>
    <name evidence="6 7" type="primary">LOC116955125</name>
</gene>
<protein>
    <submittedName>
        <fullName evidence="6 7">BAI1-associated protein 3-like</fullName>
    </submittedName>
</protein>
<evidence type="ECO:0000256" key="2">
    <source>
        <dbReference type="ARBA" id="ARBA00022483"/>
    </source>
</evidence>
<dbReference type="Proteomes" id="UP001318040">
    <property type="component" value="Chromosome 58"/>
</dbReference>
<accession>A0AAJ7UB61</accession>
<dbReference type="GO" id="GO:0006887">
    <property type="term" value="P:exocytosis"/>
    <property type="evidence" value="ECO:0007669"/>
    <property type="project" value="UniProtKB-KW"/>
</dbReference>
<keyword evidence="5" id="KW-1185">Reference proteome</keyword>
<dbReference type="GO" id="GO:0099503">
    <property type="term" value="C:secretory vesicle"/>
    <property type="evidence" value="ECO:0007669"/>
    <property type="project" value="TreeGrafter"/>
</dbReference>
<dbReference type="SUPFAM" id="SSF49562">
    <property type="entry name" value="C2 domain (Calcium/lipid-binding domain, CaLB)"/>
    <property type="match status" value="1"/>
</dbReference>
<dbReference type="InterPro" id="IPR000008">
    <property type="entry name" value="C2_dom"/>
</dbReference>
<dbReference type="InterPro" id="IPR052095">
    <property type="entry name" value="UNC-13_domain"/>
</dbReference>
<name>A0AAJ7UB61_PETMA</name>
<feature type="region of interest" description="Disordered" evidence="3">
    <location>
        <begin position="194"/>
        <end position="217"/>
    </location>
</feature>
<dbReference type="RefSeq" id="XP_032832020.1">
    <property type="nucleotide sequence ID" value="XM_032976129.1"/>
</dbReference>
<dbReference type="PROSITE" id="PS50004">
    <property type="entry name" value="C2"/>
    <property type="match status" value="1"/>
</dbReference>
<keyword evidence="2" id="KW-0268">Exocytosis</keyword>
<proteinExistence type="inferred from homology"/>
<dbReference type="SMART" id="SM00239">
    <property type="entry name" value="C2"/>
    <property type="match status" value="1"/>
</dbReference>
<evidence type="ECO:0000256" key="3">
    <source>
        <dbReference type="SAM" id="MobiDB-lite"/>
    </source>
</evidence>
<dbReference type="KEGG" id="pmrn:116955125"/>
<comment type="similarity">
    <text evidence="1">Belongs to the unc-13 family.</text>
</comment>
<dbReference type="Gene3D" id="2.60.40.150">
    <property type="entry name" value="C2 domain"/>
    <property type="match status" value="1"/>
</dbReference>
<evidence type="ECO:0000313" key="6">
    <source>
        <dbReference type="RefSeq" id="XP_032832020.1"/>
    </source>
</evidence>
<dbReference type="RefSeq" id="XP_032832021.1">
    <property type="nucleotide sequence ID" value="XM_032976130.1"/>
</dbReference>